<evidence type="ECO:0000259" key="13">
    <source>
        <dbReference type="PROSITE" id="PS50089"/>
    </source>
</evidence>
<dbReference type="CDD" id="cd16475">
    <property type="entry name" value="RING-H2_RNF121-like"/>
    <property type="match status" value="1"/>
</dbReference>
<keyword evidence="7 12" id="KW-1133">Transmembrane helix</keyword>
<dbReference type="InterPro" id="IPR013083">
    <property type="entry name" value="Znf_RING/FYVE/PHD"/>
</dbReference>
<dbReference type="GO" id="GO:0036503">
    <property type="term" value="P:ERAD pathway"/>
    <property type="evidence" value="ECO:0007669"/>
    <property type="project" value="TreeGrafter"/>
</dbReference>
<feature type="transmembrane region" description="Helical" evidence="12">
    <location>
        <begin position="74"/>
        <end position="93"/>
    </location>
</feature>
<evidence type="ECO:0000256" key="4">
    <source>
        <dbReference type="ARBA" id="ARBA00022723"/>
    </source>
</evidence>
<evidence type="ECO:0000256" key="7">
    <source>
        <dbReference type="ARBA" id="ARBA00022989"/>
    </source>
</evidence>
<feature type="transmembrane region" description="Helical" evidence="12">
    <location>
        <begin position="136"/>
        <end position="158"/>
    </location>
</feature>
<feature type="transmembrane region" description="Helical" evidence="12">
    <location>
        <begin position="100"/>
        <end position="116"/>
    </location>
</feature>
<keyword evidence="16" id="KW-1185">Reference proteome</keyword>
<comment type="subcellular location">
    <subcellularLocation>
        <location evidence="1">Membrane</location>
        <topology evidence="1">Multi-pass membrane protein</topology>
    </subcellularLocation>
</comment>
<evidence type="ECO:0000256" key="10">
    <source>
        <dbReference type="PROSITE-ProRule" id="PRU00175"/>
    </source>
</evidence>
<dbReference type="GO" id="GO:0000139">
    <property type="term" value="C:Golgi membrane"/>
    <property type="evidence" value="ECO:0007669"/>
    <property type="project" value="TreeGrafter"/>
</dbReference>
<dbReference type="SMART" id="SM00184">
    <property type="entry name" value="RING"/>
    <property type="match status" value="1"/>
</dbReference>
<evidence type="ECO:0000256" key="3">
    <source>
        <dbReference type="ARBA" id="ARBA00022692"/>
    </source>
</evidence>
<reference evidence="14 16" key="2">
    <citation type="submission" date="2018-11" db="EMBL/GenBank/DDBJ databases">
        <authorList>
            <consortium name="Pathogen Informatics"/>
        </authorList>
    </citation>
    <scope>NUCLEOTIDE SEQUENCE [LARGE SCALE GENOMIC DNA]</scope>
</reference>
<evidence type="ECO:0000313" key="16">
    <source>
        <dbReference type="Proteomes" id="UP000274756"/>
    </source>
</evidence>
<proteinExistence type="inferred from homology"/>
<name>A0A0N4U7N1_DRAME</name>
<keyword evidence="9 12" id="KW-0472">Membrane</keyword>
<dbReference type="InterPro" id="IPR001841">
    <property type="entry name" value="Znf_RING"/>
</dbReference>
<evidence type="ECO:0000256" key="1">
    <source>
        <dbReference type="ARBA" id="ARBA00004141"/>
    </source>
</evidence>
<keyword evidence="3 12" id="KW-0812">Transmembrane</keyword>
<protein>
    <submittedName>
        <fullName evidence="17">RING-type domain-containing protein</fullName>
    </submittedName>
</protein>
<dbReference type="OrthoDB" id="446635at2759"/>
<feature type="region of interest" description="Disordered" evidence="11">
    <location>
        <begin position="450"/>
        <end position="471"/>
    </location>
</feature>
<feature type="domain" description="RING-type" evidence="13">
    <location>
        <begin position="222"/>
        <end position="271"/>
    </location>
</feature>
<dbReference type="PROSITE" id="PS50089">
    <property type="entry name" value="ZF_RING_2"/>
    <property type="match status" value="1"/>
</dbReference>
<evidence type="ECO:0000256" key="9">
    <source>
        <dbReference type="ARBA" id="ARBA00023136"/>
    </source>
</evidence>
<sequence>MDGVANEHFAAIKLQHEIDLDDLTDEQKWRIEHAKLHEKHRGHEEMHIEMFLILIVTLVVAQIALVQWKKRHFKSYQLCTLLGMWLIPVFVCVQRAWWRFLITWILYSVFSTIIWYKATRPQISGTTPRLVYKWFLFLHNISYVLGIAGYLLIMFTLLGLNVIFNFKPNVCMDGGLLLLFYGLYYGVLGRDFAHICTDRIACKIGYYTPDGLPKRILESDVCAVCDNHLEGNESQAEVETTYRLSCGHIFHEFCIRGWCVIGKQQTCPYCKEKVDLKRMFKNPVFHSWEKPHLFYGQLLDWIRYLVAWQPLIISNSMSSASINIPKKLEFDIHIFKVQYGLIIKKKNLEFLETSKVRPISVAAFADSDDNDTVDTHVMCSEKPSSSVIRMQMQAQRQYERALAEDPTVFDYDSIYDELKAEKNQKIVEKKAADKQRKPKYAQQIIQAHKRRILEQQSREERKQIKEREAENGKFDDKEVILL</sequence>
<dbReference type="GO" id="GO:0008270">
    <property type="term" value="F:zinc ion binding"/>
    <property type="evidence" value="ECO:0007669"/>
    <property type="project" value="UniProtKB-KW"/>
</dbReference>
<dbReference type="GO" id="GO:0000381">
    <property type="term" value="P:regulation of alternative mRNA splicing, via spliceosome"/>
    <property type="evidence" value="ECO:0007669"/>
    <property type="project" value="InterPro"/>
</dbReference>
<dbReference type="PANTHER" id="PTHR13407">
    <property type="entry name" value="RNF121 PROTEIN"/>
    <property type="match status" value="1"/>
</dbReference>
<evidence type="ECO:0000256" key="5">
    <source>
        <dbReference type="ARBA" id="ARBA00022771"/>
    </source>
</evidence>
<evidence type="ECO:0000256" key="2">
    <source>
        <dbReference type="ARBA" id="ARBA00010126"/>
    </source>
</evidence>
<feature type="compositionally biased region" description="Basic and acidic residues" evidence="11">
    <location>
        <begin position="452"/>
        <end position="471"/>
    </location>
</feature>
<evidence type="ECO:0000256" key="12">
    <source>
        <dbReference type="SAM" id="Phobius"/>
    </source>
</evidence>
<dbReference type="SUPFAM" id="SSF57850">
    <property type="entry name" value="RING/U-box"/>
    <property type="match status" value="1"/>
</dbReference>
<feature type="transmembrane region" description="Helical" evidence="12">
    <location>
        <begin position="48"/>
        <end position="68"/>
    </location>
</feature>
<dbReference type="GO" id="GO:0061630">
    <property type="term" value="F:ubiquitin protein ligase activity"/>
    <property type="evidence" value="ECO:0007669"/>
    <property type="project" value="TreeGrafter"/>
</dbReference>
<dbReference type="EMBL" id="UYYG01001159">
    <property type="protein sequence ID" value="VDN57187.1"/>
    <property type="molecule type" value="Genomic_DNA"/>
</dbReference>
<evidence type="ECO:0000313" key="14">
    <source>
        <dbReference type="EMBL" id="VDN57187.1"/>
    </source>
</evidence>
<keyword evidence="5 10" id="KW-0863">Zinc-finger</keyword>
<comment type="similarity">
    <text evidence="2">Belongs to the NSRP1 family.</text>
</comment>
<evidence type="ECO:0000313" key="17">
    <source>
        <dbReference type="WBParaSite" id="DME_0000300101-mRNA-1"/>
    </source>
</evidence>
<accession>A0A0N4U7N1</accession>
<dbReference type="STRING" id="318479.A0A0N4U7N1"/>
<keyword evidence="4" id="KW-0479">Metal-binding</keyword>
<keyword evidence="8" id="KW-0175">Coiled coil</keyword>
<dbReference type="WBParaSite" id="DME_0000300101-mRNA-1">
    <property type="protein sequence ID" value="DME_0000300101-mRNA-1"/>
    <property type="gene ID" value="DME_0000300101"/>
</dbReference>
<dbReference type="GO" id="GO:0005789">
    <property type="term" value="C:endoplasmic reticulum membrane"/>
    <property type="evidence" value="ECO:0007669"/>
    <property type="project" value="TreeGrafter"/>
</dbReference>
<dbReference type="Pfam" id="PF09745">
    <property type="entry name" value="NSRP1_N"/>
    <property type="match status" value="1"/>
</dbReference>
<evidence type="ECO:0000256" key="8">
    <source>
        <dbReference type="ARBA" id="ARBA00023054"/>
    </source>
</evidence>
<dbReference type="InterPro" id="IPR040176">
    <property type="entry name" value="RNF121/RNF175"/>
</dbReference>
<evidence type="ECO:0000256" key="11">
    <source>
        <dbReference type="SAM" id="MobiDB-lite"/>
    </source>
</evidence>
<gene>
    <name evidence="14" type="ORF">DME_LOCUS7160</name>
</gene>
<evidence type="ECO:0000313" key="15">
    <source>
        <dbReference type="Proteomes" id="UP000038040"/>
    </source>
</evidence>
<keyword evidence="6" id="KW-0862">Zinc</keyword>
<evidence type="ECO:0000256" key="6">
    <source>
        <dbReference type="ARBA" id="ARBA00022833"/>
    </source>
</evidence>
<dbReference type="Gene3D" id="3.30.40.10">
    <property type="entry name" value="Zinc/RING finger domain, C3HC4 (zinc finger)"/>
    <property type="match status" value="1"/>
</dbReference>
<dbReference type="Proteomes" id="UP000274756">
    <property type="component" value="Unassembled WGS sequence"/>
</dbReference>
<organism evidence="15 17">
    <name type="scientific">Dracunculus medinensis</name>
    <name type="common">Guinea worm</name>
    <dbReference type="NCBI Taxonomy" id="318479"/>
    <lineage>
        <taxon>Eukaryota</taxon>
        <taxon>Metazoa</taxon>
        <taxon>Ecdysozoa</taxon>
        <taxon>Nematoda</taxon>
        <taxon>Chromadorea</taxon>
        <taxon>Rhabditida</taxon>
        <taxon>Spirurina</taxon>
        <taxon>Dracunculoidea</taxon>
        <taxon>Dracunculidae</taxon>
        <taxon>Dracunculus</taxon>
    </lineage>
</organism>
<dbReference type="Pfam" id="PF13639">
    <property type="entry name" value="zf-RING_2"/>
    <property type="match status" value="1"/>
</dbReference>
<dbReference type="Proteomes" id="UP000038040">
    <property type="component" value="Unplaced"/>
</dbReference>
<dbReference type="InterPro" id="IPR018612">
    <property type="entry name" value="NSRP1_N"/>
</dbReference>
<reference evidence="17" key="1">
    <citation type="submission" date="2017-02" db="UniProtKB">
        <authorList>
            <consortium name="WormBaseParasite"/>
        </authorList>
    </citation>
    <scope>IDENTIFICATION</scope>
</reference>
<dbReference type="AlphaFoldDB" id="A0A0N4U7N1"/>
<dbReference type="PANTHER" id="PTHR13407:SF0">
    <property type="entry name" value="FI05221P"/>
    <property type="match status" value="1"/>
</dbReference>